<organism evidence="1">
    <name type="scientific">Anguilla anguilla</name>
    <name type="common">European freshwater eel</name>
    <name type="synonym">Muraena anguilla</name>
    <dbReference type="NCBI Taxonomy" id="7936"/>
    <lineage>
        <taxon>Eukaryota</taxon>
        <taxon>Metazoa</taxon>
        <taxon>Chordata</taxon>
        <taxon>Craniata</taxon>
        <taxon>Vertebrata</taxon>
        <taxon>Euteleostomi</taxon>
        <taxon>Actinopterygii</taxon>
        <taxon>Neopterygii</taxon>
        <taxon>Teleostei</taxon>
        <taxon>Anguilliformes</taxon>
        <taxon>Anguillidae</taxon>
        <taxon>Anguilla</taxon>
    </lineage>
</organism>
<proteinExistence type="predicted"/>
<dbReference type="AlphaFoldDB" id="A0A0E9W0E0"/>
<name>A0A0E9W0E0_ANGAN</name>
<protein>
    <submittedName>
        <fullName evidence="1">Uncharacterized protein</fullName>
    </submittedName>
</protein>
<dbReference type="EMBL" id="GBXM01025547">
    <property type="protein sequence ID" value="JAH83030.1"/>
    <property type="molecule type" value="Transcribed_RNA"/>
</dbReference>
<reference evidence="1" key="2">
    <citation type="journal article" date="2015" name="Fish Shellfish Immunol.">
        <title>Early steps in the European eel (Anguilla anguilla)-Vibrio vulnificus interaction in the gills: Role of the RtxA13 toxin.</title>
        <authorList>
            <person name="Callol A."/>
            <person name="Pajuelo D."/>
            <person name="Ebbesson L."/>
            <person name="Teles M."/>
            <person name="MacKenzie S."/>
            <person name="Amaro C."/>
        </authorList>
    </citation>
    <scope>NUCLEOTIDE SEQUENCE</scope>
</reference>
<sequence>MCIFATSVMTQNIALSYLALLITNGKKLHKFNGTY</sequence>
<reference evidence="1" key="1">
    <citation type="submission" date="2014-11" db="EMBL/GenBank/DDBJ databases">
        <authorList>
            <person name="Amaro Gonzalez C."/>
        </authorList>
    </citation>
    <scope>NUCLEOTIDE SEQUENCE</scope>
</reference>
<accession>A0A0E9W0E0</accession>
<evidence type="ECO:0000313" key="1">
    <source>
        <dbReference type="EMBL" id="JAH83030.1"/>
    </source>
</evidence>